<organism evidence="2">
    <name type="scientific">Tanacetum cinerariifolium</name>
    <name type="common">Dalmatian daisy</name>
    <name type="synonym">Chrysanthemum cinerariifolium</name>
    <dbReference type="NCBI Taxonomy" id="118510"/>
    <lineage>
        <taxon>Eukaryota</taxon>
        <taxon>Viridiplantae</taxon>
        <taxon>Streptophyta</taxon>
        <taxon>Embryophyta</taxon>
        <taxon>Tracheophyta</taxon>
        <taxon>Spermatophyta</taxon>
        <taxon>Magnoliopsida</taxon>
        <taxon>eudicotyledons</taxon>
        <taxon>Gunneridae</taxon>
        <taxon>Pentapetalae</taxon>
        <taxon>asterids</taxon>
        <taxon>campanulids</taxon>
        <taxon>Asterales</taxon>
        <taxon>Asteraceae</taxon>
        <taxon>Asteroideae</taxon>
        <taxon>Anthemideae</taxon>
        <taxon>Anthemidinae</taxon>
        <taxon>Tanacetum</taxon>
    </lineage>
</organism>
<sequence length="80" mass="8461">DGPLDYPADGGDDDDDDSSDDDEEEEASEEKEHLALADSVVAPIVNPVPSSEETKPYEIDESATTPPPPADHTTPLGARI</sequence>
<feature type="compositionally biased region" description="Low complexity" evidence="1">
    <location>
        <begin position="71"/>
        <end position="80"/>
    </location>
</feature>
<gene>
    <name evidence="2" type="ORF">Tci_868747</name>
</gene>
<proteinExistence type="predicted"/>
<name>A0A699SHJ2_TANCI</name>
<evidence type="ECO:0000256" key="1">
    <source>
        <dbReference type="SAM" id="MobiDB-lite"/>
    </source>
</evidence>
<feature type="compositionally biased region" description="Acidic residues" evidence="1">
    <location>
        <begin position="10"/>
        <end position="29"/>
    </location>
</feature>
<accession>A0A699SHJ2</accession>
<comment type="caution">
    <text evidence="2">The sequence shown here is derived from an EMBL/GenBank/DDBJ whole genome shotgun (WGS) entry which is preliminary data.</text>
</comment>
<feature type="region of interest" description="Disordered" evidence="1">
    <location>
        <begin position="1"/>
        <end position="80"/>
    </location>
</feature>
<feature type="non-terminal residue" evidence="2">
    <location>
        <position position="80"/>
    </location>
</feature>
<feature type="non-terminal residue" evidence="2">
    <location>
        <position position="1"/>
    </location>
</feature>
<protein>
    <submittedName>
        <fullName evidence="2">Uncharacterized protein</fullName>
    </submittedName>
</protein>
<dbReference type="AlphaFoldDB" id="A0A699SHJ2"/>
<reference evidence="2" key="1">
    <citation type="journal article" date="2019" name="Sci. Rep.">
        <title>Draft genome of Tanacetum cinerariifolium, the natural source of mosquito coil.</title>
        <authorList>
            <person name="Yamashiro T."/>
            <person name="Shiraishi A."/>
            <person name="Satake H."/>
            <person name="Nakayama K."/>
        </authorList>
    </citation>
    <scope>NUCLEOTIDE SEQUENCE</scope>
</reference>
<evidence type="ECO:0000313" key="2">
    <source>
        <dbReference type="EMBL" id="GFC96777.1"/>
    </source>
</evidence>
<dbReference type="EMBL" id="BKCJ011162293">
    <property type="protein sequence ID" value="GFC96777.1"/>
    <property type="molecule type" value="Genomic_DNA"/>
</dbReference>